<dbReference type="OrthoDB" id="2389779at2"/>
<gene>
    <name evidence="1" type="ORF">ERX35_004450</name>
    <name evidence="2" type="ORF">KFV11_05845</name>
</gene>
<protein>
    <submittedName>
        <fullName evidence="2">DUF1033 family protein</fullName>
    </submittedName>
</protein>
<sequence length="105" mass="12512">MFQLKVIRADYEGWWLFEDWPEKVIMTQTFQTAEELAAGYEQQLEAMRQKFPNEIIGKYNIHAFYRNCELEFCEECDEDLQIYYSLIALEGEQVLQGGKHCKCLN</sequence>
<evidence type="ECO:0000313" key="2">
    <source>
        <dbReference type="EMBL" id="UTH12808.1"/>
    </source>
</evidence>
<organism evidence="2 4">
    <name type="scientific">Macrococcus equipercicus</name>
    <dbReference type="NCBI Taxonomy" id="69967"/>
    <lineage>
        <taxon>Bacteria</taxon>
        <taxon>Bacillati</taxon>
        <taxon>Bacillota</taxon>
        <taxon>Bacilli</taxon>
        <taxon>Bacillales</taxon>
        <taxon>Staphylococcaceae</taxon>
        <taxon>Macrococcus</taxon>
    </lineage>
</organism>
<accession>A0A9Q9F0C7</accession>
<dbReference type="Proteomes" id="UP001057381">
    <property type="component" value="Chromosome"/>
</dbReference>
<dbReference type="EMBL" id="CP073809">
    <property type="protein sequence ID" value="UTH12808.1"/>
    <property type="molecule type" value="Genomic_DNA"/>
</dbReference>
<dbReference type="RefSeq" id="WP_149458711.1">
    <property type="nucleotide sequence ID" value="NZ_CP073809.1"/>
</dbReference>
<keyword evidence="3" id="KW-1185">Reference proteome</keyword>
<dbReference type="Pfam" id="PF06279">
    <property type="entry name" value="DUF1033"/>
    <property type="match status" value="1"/>
</dbReference>
<dbReference type="KEGG" id="mequ:KFV11_05845"/>
<evidence type="ECO:0000313" key="1">
    <source>
        <dbReference type="EMBL" id="KAA1040247.1"/>
    </source>
</evidence>
<reference evidence="2" key="2">
    <citation type="submission" date="2021-04" db="EMBL/GenBank/DDBJ databases">
        <title>Complete Genome Sequences of Macrococcus spp. from dog and cattle.</title>
        <authorList>
            <person name="Schwendener S."/>
            <person name="Perreten V."/>
        </authorList>
    </citation>
    <scope>NUCLEOTIDE SEQUENCE</scope>
    <source>
        <strain evidence="2">Epi0143-OL</strain>
    </source>
</reference>
<evidence type="ECO:0000313" key="3">
    <source>
        <dbReference type="Proteomes" id="UP000295735"/>
    </source>
</evidence>
<reference evidence="1 3" key="1">
    <citation type="submission" date="2019-09" db="EMBL/GenBank/DDBJ databases">
        <authorList>
            <person name="Mazhar S."/>
            <person name="Altermann E."/>
            <person name="Hill C."/>
            <person name="Mcauliffe O."/>
        </authorList>
    </citation>
    <scope>NUCLEOTIDE SEQUENCE [LARGE SCALE GENOMIC DNA]</scope>
    <source>
        <strain evidence="1 3">ATCC 51831</strain>
    </source>
</reference>
<evidence type="ECO:0000313" key="4">
    <source>
        <dbReference type="Proteomes" id="UP001057381"/>
    </source>
</evidence>
<dbReference type="InterPro" id="IPR010434">
    <property type="entry name" value="DUF1033"/>
</dbReference>
<dbReference type="EMBL" id="SCWC02000002">
    <property type="protein sequence ID" value="KAA1040247.1"/>
    <property type="molecule type" value="Genomic_DNA"/>
</dbReference>
<proteinExistence type="predicted"/>
<name>A0A9Q9F0C7_9STAP</name>
<dbReference type="AlphaFoldDB" id="A0A9Q9F0C7"/>
<dbReference type="Proteomes" id="UP000295735">
    <property type="component" value="Unassembled WGS sequence"/>
</dbReference>